<sequence>MQVMAKYLQNVQSRMVISLVMARVLGLMLLALSAMELYRSLGDGDVALALMAFTQLYHLTLGLMLLTLAIRLVKQVGQMRLFSVACRQMMVMLARLGLLAAFLVKPCGLIVISAVQPELAMDITFLKFVMLVDWPVVVLAGLLHLMAGLQKLGSEMNAEQELTI</sequence>
<proteinExistence type="predicted"/>
<keyword evidence="1" id="KW-0812">Transmembrane</keyword>
<name>E1SKY7_FERBD</name>
<evidence type="ECO:0000313" key="3">
    <source>
        <dbReference type="Proteomes" id="UP000006683"/>
    </source>
</evidence>
<evidence type="ECO:0000256" key="1">
    <source>
        <dbReference type="SAM" id="Phobius"/>
    </source>
</evidence>
<dbReference type="STRING" id="550540.Fbal_0167"/>
<organism evidence="2 3">
    <name type="scientific">Ferrimonas balearica (strain DSM 9799 / CCM 4581 / KCTC 23876 / PAT)</name>
    <dbReference type="NCBI Taxonomy" id="550540"/>
    <lineage>
        <taxon>Bacteria</taxon>
        <taxon>Pseudomonadati</taxon>
        <taxon>Pseudomonadota</taxon>
        <taxon>Gammaproteobacteria</taxon>
        <taxon>Alteromonadales</taxon>
        <taxon>Ferrimonadaceae</taxon>
        <taxon>Ferrimonas</taxon>
    </lineage>
</organism>
<keyword evidence="1" id="KW-1133">Transmembrane helix</keyword>
<feature type="transmembrane region" description="Helical" evidence="1">
    <location>
        <begin position="128"/>
        <end position="147"/>
    </location>
</feature>
<dbReference type="GeneID" id="67180407"/>
<dbReference type="KEGG" id="fbl:Fbal_0167"/>
<evidence type="ECO:0000313" key="2">
    <source>
        <dbReference type="EMBL" id="ADN74381.1"/>
    </source>
</evidence>
<dbReference type="RefSeq" id="WP_013343687.1">
    <property type="nucleotide sequence ID" value="NC_014541.1"/>
</dbReference>
<evidence type="ECO:0008006" key="4">
    <source>
        <dbReference type="Google" id="ProtNLM"/>
    </source>
</evidence>
<reference evidence="2 3" key="1">
    <citation type="journal article" date="2010" name="Stand. Genomic Sci.">
        <title>Complete genome sequence of Ferrimonas balearica type strain (PAT).</title>
        <authorList>
            <person name="Nolan M."/>
            <person name="Sikorski J."/>
            <person name="Davenport K."/>
            <person name="Lucas S."/>
            <person name="Glavina Del Rio T."/>
            <person name="Tice H."/>
            <person name="Cheng J."/>
            <person name="Goodwin L."/>
            <person name="Pitluck S."/>
            <person name="Liolios K."/>
            <person name="Ivanova N."/>
            <person name="Mavromatis K."/>
            <person name="Ovchinnikova G."/>
            <person name="Pati A."/>
            <person name="Chen A."/>
            <person name="Palaniappan K."/>
            <person name="Land M."/>
            <person name="Hauser L."/>
            <person name="Chang Y."/>
            <person name="Jeffries C."/>
            <person name="Tapia R."/>
            <person name="Brettin T."/>
            <person name="Detter J."/>
            <person name="Han C."/>
            <person name="Yasawong M."/>
            <person name="Rohde M."/>
            <person name="Tindall B."/>
            <person name="Goker M."/>
            <person name="Woyke T."/>
            <person name="Bristow J."/>
            <person name="Eisen J."/>
            <person name="Markowitz V."/>
            <person name="Hugenholtz P."/>
            <person name="Kyrpides N."/>
            <person name="Klenk H."/>
            <person name="Lapidus A."/>
        </authorList>
    </citation>
    <scope>NUCLEOTIDE SEQUENCE [LARGE SCALE GENOMIC DNA]</scope>
    <source>
        <strain evidence="3">DSM 9799 / CCM 4581 / KCTC 23876 / PAT</strain>
    </source>
</reference>
<keyword evidence="1" id="KW-0472">Membrane</keyword>
<feature type="transmembrane region" description="Helical" evidence="1">
    <location>
        <begin position="16"/>
        <end position="35"/>
    </location>
</feature>
<dbReference type="AlphaFoldDB" id="E1SKY7"/>
<feature type="transmembrane region" description="Helical" evidence="1">
    <location>
        <begin position="47"/>
        <end position="73"/>
    </location>
</feature>
<dbReference type="Proteomes" id="UP000006683">
    <property type="component" value="Chromosome"/>
</dbReference>
<gene>
    <name evidence="2" type="ordered locus">Fbal_0167</name>
</gene>
<feature type="transmembrane region" description="Helical" evidence="1">
    <location>
        <begin position="93"/>
        <end position="116"/>
    </location>
</feature>
<protein>
    <recommendedName>
        <fullName evidence="4">DUF2975 domain-containing protein</fullName>
    </recommendedName>
</protein>
<accession>E1SKY7</accession>
<keyword evidence="3" id="KW-1185">Reference proteome</keyword>
<dbReference type="HOGENOM" id="CLU_1616545_0_0_6"/>
<dbReference type="EMBL" id="CP002209">
    <property type="protein sequence ID" value="ADN74381.1"/>
    <property type="molecule type" value="Genomic_DNA"/>
</dbReference>